<evidence type="ECO:0000313" key="1">
    <source>
        <dbReference type="EMBL" id="CDR28682.1"/>
    </source>
</evidence>
<dbReference type="AlphaFoldDB" id="A0A077VPI2"/>
<proteinExistence type="predicted"/>
<reference evidence="1 2" key="1">
    <citation type="submission" date="2014-05" db="EMBL/GenBank/DDBJ databases">
        <authorList>
            <person name="Aslett A.Martin."/>
            <person name="De Silva Nishadi"/>
        </authorList>
    </citation>
    <scope>NUCLEOTIDE SEQUENCE [LARGE SCALE GENOMIC DNA]</scope>
</reference>
<protein>
    <submittedName>
        <fullName evidence="1">Phi PV83 orf 10-like protein</fullName>
    </submittedName>
</protein>
<accession>A0A077VPI2</accession>
<organism evidence="1 2">
    <name type="scientific">Staphylococcus schweitzeri</name>
    <dbReference type="NCBI Taxonomy" id="1654388"/>
    <lineage>
        <taxon>Bacteria</taxon>
        <taxon>Bacillati</taxon>
        <taxon>Bacillota</taxon>
        <taxon>Bacilli</taxon>
        <taxon>Bacillales</taxon>
        <taxon>Staphylococcaceae</taxon>
        <taxon>Staphylococcus</taxon>
    </lineage>
</organism>
<gene>
    <name evidence="1" type="ORF">ERS140147_01819</name>
</gene>
<sequence length="52" mass="5756">MNTLYKTTLLITMAVVTWKVWKIEKNTRNADCALSVSLSDLPELSANSIASI</sequence>
<evidence type="ECO:0000313" key="2">
    <source>
        <dbReference type="Proteomes" id="UP000044616"/>
    </source>
</evidence>
<dbReference type="EMBL" id="CCEH01000015">
    <property type="protein sequence ID" value="CDR28682.1"/>
    <property type="molecule type" value="Genomic_DNA"/>
</dbReference>
<name>A0A077VPI2_9STAP</name>
<dbReference type="Proteomes" id="UP000044616">
    <property type="component" value="Unassembled WGS sequence"/>
</dbReference>